<reference evidence="1 2" key="1">
    <citation type="submission" date="2016-06" db="EMBL/GenBank/DDBJ databases">
        <title>Adaptive Radiation by Waves of Gene Transfer Leads to Fine-Scale Resource Partitioning in Marine Microbes.</title>
        <authorList>
            <person name="Hehemann J.-H."/>
            <person name="Arevalo P."/>
            <person name="Datta M.S."/>
            <person name="Yu X."/>
            <person name="Corzett C."/>
            <person name="Henschel A."/>
            <person name="Preheim S.P."/>
            <person name="Timberlake S."/>
            <person name="Alm E.J."/>
            <person name="Polz M.F."/>
        </authorList>
    </citation>
    <scope>NUCLEOTIDE SEQUENCE [LARGE SCALE GENOMIC DNA]</scope>
    <source>
        <strain evidence="1 2">FF50</strain>
    </source>
</reference>
<protein>
    <submittedName>
        <fullName evidence="1">Uncharacterized protein</fullName>
    </submittedName>
</protein>
<proteinExistence type="predicted"/>
<gene>
    <name evidence="1" type="ORF">A6E01_07990</name>
</gene>
<evidence type="ECO:0000313" key="2">
    <source>
        <dbReference type="Proteomes" id="UP000092018"/>
    </source>
</evidence>
<evidence type="ECO:0000313" key="1">
    <source>
        <dbReference type="EMBL" id="ANO33152.1"/>
    </source>
</evidence>
<organism evidence="1 2">
    <name type="scientific">Vibrio breoganii</name>
    <dbReference type="NCBI Taxonomy" id="553239"/>
    <lineage>
        <taxon>Bacteria</taxon>
        <taxon>Pseudomonadati</taxon>
        <taxon>Pseudomonadota</taxon>
        <taxon>Gammaproteobacteria</taxon>
        <taxon>Vibrionales</taxon>
        <taxon>Vibrionaceae</taxon>
        <taxon>Vibrio</taxon>
    </lineage>
</organism>
<dbReference type="AlphaFoldDB" id="A0AAN0XVB0"/>
<dbReference type="KEGG" id="vbr:A6E01_07990"/>
<name>A0AAN0XVB0_9VIBR</name>
<sequence length="250" mass="28445">MRVLISILFFVSGCQTESTTTVPSDFICDNAENRLIDGSEGFREVISTEYGGAIYIGYSHQGELVPHSECVPAVTIISGTETHFQWFEYGQPAAKDGVVSLAFSIKNERQRIVATRIHQKGVANEEYVESDIHTPDIARITKRVWTEEFNNLVITAEDRFDGSSKRSSEATLGFTSKTRYWNENTLQWNCYYVSNIGNIFSLNCASETELDIEYFGFTIPLSIYFESLTEEVHYETNPDVINRDLERHTQ</sequence>
<accession>A0AAN0XVB0</accession>
<dbReference type="EMBL" id="CP016177">
    <property type="protein sequence ID" value="ANO33152.1"/>
    <property type="molecule type" value="Genomic_DNA"/>
</dbReference>
<dbReference type="RefSeq" id="WP_065210028.1">
    <property type="nucleotide sequence ID" value="NZ_CP016177.1"/>
</dbReference>
<dbReference type="Proteomes" id="UP000092018">
    <property type="component" value="Chromosome 1"/>
</dbReference>